<feature type="domain" description="Mannosyl-glycoprotein endo-beta-N-acetylglucosamidase-like" evidence="1">
    <location>
        <begin position="61"/>
        <end position="227"/>
    </location>
</feature>
<organism evidence="2 3">
    <name type="scientific">Flectobacillus roseus</name>
    <dbReference type="NCBI Taxonomy" id="502259"/>
    <lineage>
        <taxon>Bacteria</taxon>
        <taxon>Pseudomonadati</taxon>
        <taxon>Bacteroidota</taxon>
        <taxon>Cytophagia</taxon>
        <taxon>Cytophagales</taxon>
        <taxon>Flectobacillaceae</taxon>
        <taxon>Flectobacillus</taxon>
    </lineage>
</organism>
<name>A0ABT6Y324_9BACT</name>
<dbReference type="InterPro" id="IPR002901">
    <property type="entry name" value="MGlyc_endo_b_GlcNAc-like_dom"/>
</dbReference>
<dbReference type="Gene3D" id="1.10.530.10">
    <property type="match status" value="1"/>
</dbReference>
<sequence>MKGKLLLLLLMFRVFVFGQYISFPPTPNEDETKGLNVNCYLTAIGHPTQKEKAEFINLLKPYVDSICSKQNLPKKTVMAMLILEAGFGFTRTGYYANNLGGVKKWTKDTANLYVLKGQPDENEGKCKVIRKTKNGQLIFDEIDRPDNRYRKFISKQDFVLYLTSTLLHNKRYKPYSDNYAKNLKKGISEIEASLIYAFELAQLGKYNHQGGKYYRNAIENVIKSYKL</sequence>
<dbReference type="Pfam" id="PF01832">
    <property type="entry name" value="Glucosaminidase"/>
    <property type="match status" value="1"/>
</dbReference>
<keyword evidence="3" id="KW-1185">Reference proteome</keyword>
<gene>
    <name evidence="2" type="ORF">QM524_01915</name>
</gene>
<dbReference type="Proteomes" id="UP001236507">
    <property type="component" value="Unassembled WGS sequence"/>
</dbReference>
<comment type="caution">
    <text evidence="2">The sequence shown here is derived from an EMBL/GenBank/DDBJ whole genome shotgun (WGS) entry which is preliminary data.</text>
</comment>
<evidence type="ECO:0000313" key="3">
    <source>
        <dbReference type="Proteomes" id="UP001236507"/>
    </source>
</evidence>
<reference evidence="2 3" key="1">
    <citation type="submission" date="2023-05" db="EMBL/GenBank/DDBJ databases">
        <title>Novel species of genus Flectobacillus isolated from stream in China.</title>
        <authorList>
            <person name="Lu H."/>
        </authorList>
    </citation>
    <scope>NUCLEOTIDE SEQUENCE [LARGE SCALE GENOMIC DNA]</scope>
    <source>
        <strain evidence="2 3">KCTC 42575</strain>
    </source>
</reference>
<accession>A0ABT6Y324</accession>
<dbReference type="RefSeq" id="WP_283343230.1">
    <property type="nucleotide sequence ID" value="NZ_JASHIF010000002.1"/>
</dbReference>
<protein>
    <recommendedName>
        <fullName evidence="1">Mannosyl-glycoprotein endo-beta-N-acetylglucosamidase-like domain-containing protein</fullName>
    </recommendedName>
</protein>
<evidence type="ECO:0000259" key="1">
    <source>
        <dbReference type="Pfam" id="PF01832"/>
    </source>
</evidence>
<dbReference type="EMBL" id="JASHIF010000002">
    <property type="protein sequence ID" value="MDI9857955.1"/>
    <property type="molecule type" value="Genomic_DNA"/>
</dbReference>
<proteinExistence type="predicted"/>
<evidence type="ECO:0000313" key="2">
    <source>
        <dbReference type="EMBL" id="MDI9857955.1"/>
    </source>
</evidence>